<evidence type="ECO:0000259" key="12">
    <source>
        <dbReference type="PROSITE" id="PS51133"/>
    </source>
</evidence>
<feature type="binding site" evidence="9">
    <location>
        <position position="72"/>
    </location>
    <ligand>
        <name>Zn(2+)</name>
        <dbReference type="ChEBI" id="CHEBI:29105"/>
        <label>2</label>
    </ligand>
</feature>
<dbReference type="GO" id="GO:0008270">
    <property type="term" value="F:zinc ion binding"/>
    <property type="evidence" value="ECO:0007669"/>
    <property type="project" value="UniProtKB-KW"/>
</dbReference>
<dbReference type="CDD" id="cd10509">
    <property type="entry name" value="Zn-ribbon_RPC11"/>
    <property type="match status" value="1"/>
</dbReference>
<feature type="binding site" evidence="9">
    <location>
        <position position="105"/>
    </location>
    <ligand>
        <name>Zn(2+)</name>
        <dbReference type="ChEBI" id="CHEBI:29105"/>
        <label>2</label>
    </ligand>
</feature>
<evidence type="ECO:0000256" key="5">
    <source>
        <dbReference type="ARBA" id="ARBA00022833"/>
    </source>
</evidence>
<keyword evidence="5 9" id="KW-0862">Zinc</keyword>
<evidence type="ECO:0000256" key="10">
    <source>
        <dbReference type="PIRSR" id="PIRSR005586-2"/>
    </source>
</evidence>
<dbReference type="AlphaFoldDB" id="A0A2V0NL85"/>
<dbReference type="PROSITE" id="PS01030">
    <property type="entry name" value="RNA_POL_M_15KD"/>
    <property type="match status" value="1"/>
</dbReference>
<keyword evidence="3 9" id="KW-0479">Metal-binding</keyword>
<dbReference type="InterPro" id="IPR001529">
    <property type="entry name" value="Zn_ribbon_RPB9"/>
</dbReference>
<proteinExistence type="inferred from homology"/>
<feature type="binding site" evidence="9">
    <location>
        <position position="5"/>
    </location>
    <ligand>
        <name>Zn(2+)</name>
        <dbReference type="ChEBI" id="CHEBI:29105"/>
        <label>1</label>
    </ligand>
</feature>
<dbReference type="SMART" id="SM00440">
    <property type="entry name" value="ZnF_C2C2"/>
    <property type="match status" value="1"/>
</dbReference>
<dbReference type="STRING" id="307507.A0A2V0NL85"/>
<feature type="domain" description="TFIIS-type" evidence="12">
    <location>
        <begin position="68"/>
        <end position="110"/>
    </location>
</feature>
<organism evidence="13 14">
    <name type="scientific">Raphidocelis subcapitata</name>
    <dbReference type="NCBI Taxonomy" id="307507"/>
    <lineage>
        <taxon>Eukaryota</taxon>
        <taxon>Viridiplantae</taxon>
        <taxon>Chlorophyta</taxon>
        <taxon>core chlorophytes</taxon>
        <taxon>Chlorophyceae</taxon>
        <taxon>CS clade</taxon>
        <taxon>Sphaeropleales</taxon>
        <taxon>Selenastraceae</taxon>
        <taxon>Raphidocelis</taxon>
    </lineage>
</organism>
<dbReference type="InterPro" id="IPR012164">
    <property type="entry name" value="Rpa12/Rpb9/Rpc10/TFS"/>
</dbReference>
<feature type="binding site" evidence="9">
    <location>
        <position position="8"/>
    </location>
    <ligand>
        <name>Zn(2+)</name>
        <dbReference type="ChEBI" id="CHEBI:29105"/>
        <label>1</label>
    </ligand>
</feature>
<evidence type="ECO:0000256" key="4">
    <source>
        <dbReference type="ARBA" id="ARBA00022771"/>
    </source>
</evidence>
<feature type="zinc finger region" description="C4-type" evidence="10">
    <location>
        <begin position="5"/>
        <end position="30"/>
    </location>
</feature>
<dbReference type="PIRSF" id="PIRSF005586">
    <property type="entry name" value="RNApol_RpoM"/>
    <property type="match status" value="1"/>
</dbReference>
<keyword evidence="4 10" id="KW-0863">Zinc-finger</keyword>
<feature type="binding site" evidence="9">
    <location>
        <position position="30"/>
    </location>
    <ligand>
        <name>Zn(2+)</name>
        <dbReference type="ChEBI" id="CHEBI:29105"/>
        <label>1</label>
    </ligand>
</feature>
<evidence type="ECO:0000313" key="14">
    <source>
        <dbReference type="Proteomes" id="UP000247498"/>
    </source>
</evidence>
<protein>
    <recommendedName>
        <fullName evidence="8">DNA-directed RNA polymerase subunit</fullName>
    </recommendedName>
</protein>
<keyword evidence="2 8" id="KW-0240">DNA-directed RNA polymerase</keyword>
<evidence type="ECO:0000256" key="3">
    <source>
        <dbReference type="ARBA" id="ARBA00022723"/>
    </source>
</evidence>
<dbReference type="InterPro" id="IPR019761">
    <property type="entry name" value="DNA-dir_RNA_pol-M_15_CS"/>
</dbReference>
<evidence type="ECO:0000256" key="8">
    <source>
        <dbReference type="PIRNR" id="PIRNR005586"/>
    </source>
</evidence>
<dbReference type="SUPFAM" id="SSF57783">
    <property type="entry name" value="Zinc beta-ribbon"/>
    <property type="match status" value="2"/>
</dbReference>
<accession>A0A2V0NL85</accession>
<comment type="similarity">
    <text evidence="8 11">Belongs to the archaeal rpoM/eukaryotic RPA12/RPB9/RPC11 RNA polymerase family.</text>
</comment>
<dbReference type="InterPro" id="IPR001222">
    <property type="entry name" value="Znf_TFIIS"/>
</dbReference>
<comment type="caution">
    <text evidence="13">The sequence shown here is derived from an EMBL/GenBank/DDBJ whole genome shotgun (WGS) entry which is preliminary data.</text>
</comment>
<feature type="binding site" evidence="9">
    <location>
        <position position="100"/>
    </location>
    <ligand>
        <name>Zn(2+)</name>
        <dbReference type="ChEBI" id="CHEBI:29105"/>
        <label>2</label>
    </ligand>
</feature>
<keyword evidence="7 8" id="KW-0539">Nucleus</keyword>
<dbReference type="PROSITE" id="PS51133">
    <property type="entry name" value="ZF_TFIIS_2"/>
    <property type="match status" value="1"/>
</dbReference>
<dbReference type="OrthoDB" id="282152at2759"/>
<dbReference type="GO" id="GO:0003676">
    <property type="term" value="F:nucleic acid binding"/>
    <property type="evidence" value="ECO:0007669"/>
    <property type="project" value="InterPro"/>
</dbReference>
<evidence type="ECO:0000256" key="2">
    <source>
        <dbReference type="ARBA" id="ARBA00022478"/>
    </source>
</evidence>
<dbReference type="SMART" id="SM00661">
    <property type="entry name" value="RPOL9"/>
    <property type="match status" value="1"/>
</dbReference>
<name>A0A2V0NL85_9CHLO</name>
<dbReference type="GO" id="GO:0005666">
    <property type="term" value="C:RNA polymerase III complex"/>
    <property type="evidence" value="ECO:0007669"/>
    <property type="project" value="TreeGrafter"/>
</dbReference>
<evidence type="ECO:0000256" key="11">
    <source>
        <dbReference type="RuleBase" id="RU003474"/>
    </source>
</evidence>
<dbReference type="Pfam" id="PF01096">
    <property type="entry name" value="Zn_ribbon_TFIIS"/>
    <property type="match status" value="1"/>
</dbReference>
<dbReference type="Proteomes" id="UP000247498">
    <property type="component" value="Unassembled WGS sequence"/>
</dbReference>
<dbReference type="PANTHER" id="PTHR11239:SF12">
    <property type="entry name" value="DNA-DIRECTED RNA POLYMERASE III SUBUNIT RPC10"/>
    <property type="match status" value="1"/>
</dbReference>
<evidence type="ECO:0000256" key="7">
    <source>
        <dbReference type="ARBA" id="ARBA00023242"/>
    </source>
</evidence>
<dbReference type="InterPro" id="IPR034014">
    <property type="entry name" value="Zn_ribbon_RPC11_C"/>
</dbReference>
<dbReference type="EMBL" id="BDRX01000003">
    <property type="protein sequence ID" value="GBF88141.1"/>
    <property type="molecule type" value="Genomic_DNA"/>
</dbReference>
<dbReference type="Gene3D" id="2.20.25.10">
    <property type="match status" value="1"/>
</dbReference>
<sequence>MIAFCPTCGNMLLVEAEGNIVGLRYFCQTCPYIYHIDHTIRRRARLQPKKAQDIFDDEKLWANAQKTSQANCPECHNGEAYFYEMQTRSADEPATVFYRCARGSCNKVWTEN</sequence>
<feature type="binding site" evidence="9">
    <location>
        <position position="75"/>
    </location>
    <ligand>
        <name>Zn(2+)</name>
        <dbReference type="ChEBI" id="CHEBI:29105"/>
        <label>2</label>
    </ligand>
</feature>
<dbReference type="PROSITE" id="PS00466">
    <property type="entry name" value="ZF_TFIIS_1"/>
    <property type="match status" value="1"/>
</dbReference>
<keyword evidence="14" id="KW-1185">Reference proteome</keyword>
<dbReference type="PANTHER" id="PTHR11239">
    <property type="entry name" value="DNA-DIRECTED RNA POLYMERASE"/>
    <property type="match status" value="1"/>
</dbReference>
<gene>
    <name evidence="13" type="ORF">Rsub_00853</name>
</gene>
<feature type="binding site" evidence="9">
    <location>
        <position position="27"/>
    </location>
    <ligand>
        <name>Zn(2+)</name>
        <dbReference type="ChEBI" id="CHEBI:29105"/>
        <label>1</label>
    </ligand>
</feature>
<comment type="function">
    <text evidence="8">DNA-dependent RNA polymerase catalyzes the transcription of DNA into RNA using the four ribonucleoside triphosphates as substrates.</text>
</comment>
<dbReference type="FunCoup" id="A0A2V0NL85">
    <property type="interactions" value="1777"/>
</dbReference>
<dbReference type="GO" id="GO:0006386">
    <property type="term" value="P:termination of RNA polymerase III transcription"/>
    <property type="evidence" value="ECO:0007669"/>
    <property type="project" value="TreeGrafter"/>
</dbReference>
<dbReference type="InParanoid" id="A0A2V0NL85"/>
<comment type="subcellular location">
    <subcellularLocation>
        <location evidence="1 8">Nucleus</location>
    </subcellularLocation>
</comment>
<reference evidence="13 14" key="1">
    <citation type="journal article" date="2018" name="Sci. Rep.">
        <title>Raphidocelis subcapitata (=Pseudokirchneriella subcapitata) provides an insight into genome evolution and environmental adaptations in the Sphaeropleales.</title>
        <authorList>
            <person name="Suzuki S."/>
            <person name="Yamaguchi H."/>
            <person name="Nakajima N."/>
            <person name="Kawachi M."/>
        </authorList>
    </citation>
    <scope>NUCLEOTIDE SEQUENCE [LARGE SCALE GENOMIC DNA]</scope>
    <source>
        <strain evidence="13 14">NIES-35</strain>
    </source>
</reference>
<evidence type="ECO:0000256" key="1">
    <source>
        <dbReference type="ARBA" id="ARBA00004123"/>
    </source>
</evidence>
<evidence type="ECO:0000313" key="13">
    <source>
        <dbReference type="EMBL" id="GBF88141.1"/>
    </source>
</evidence>
<dbReference type="Pfam" id="PF02150">
    <property type="entry name" value="Zn_ribbon_RPB9"/>
    <property type="match status" value="1"/>
</dbReference>
<dbReference type="GO" id="GO:0003899">
    <property type="term" value="F:DNA-directed RNA polymerase activity"/>
    <property type="evidence" value="ECO:0007669"/>
    <property type="project" value="InterPro"/>
</dbReference>
<evidence type="ECO:0000256" key="6">
    <source>
        <dbReference type="ARBA" id="ARBA00023163"/>
    </source>
</evidence>
<evidence type="ECO:0000256" key="9">
    <source>
        <dbReference type="PIRSR" id="PIRSR005586-1"/>
    </source>
</evidence>
<keyword evidence="6 8" id="KW-0804">Transcription</keyword>